<protein>
    <submittedName>
        <fullName evidence="2">Uncharacterized protein</fullName>
    </submittedName>
</protein>
<organism evidence="2 3">
    <name type="scientific">Vanrija pseudolonga</name>
    <dbReference type="NCBI Taxonomy" id="143232"/>
    <lineage>
        <taxon>Eukaryota</taxon>
        <taxon>Fungi</taxon>
        <taxon>Dikarya</taxon>
        <taxon>Basidiomycota</taxon>
        <taxon>Agaricomycotina</taxon>
        <taxon>Tremellomycetes</taxon>
        <taxon>Trichosporonales</taxon>
        <taxon>Trichosporonaceae</taxon>
        <taxon>Vanrija</taxon>
    </lineage>
</organism>
<evidence type="ECO:0000313" key="3">
    <source>
        <dbReference type="Proteomes" id="UP000827549"/>
    </source>
</evidence>
<evidence type="ECO:0000256" key="1">
    <source>
        <dbReference type="SAM" id="MobiDB-lite"/>
    </source>
</evidence>
<dbReference type="RefSeq" id="XP_062623678.1">
    <property type="nucleotide sequence ID" value="XM_062767696.1"/>
</dbReference>
<evidence type="ECO:0000313" key="2">
    <source>
        <dbReference type="EMBL" id="WOO77646.1"/>
    </source>
</evidence>
<proteinExistence type="predicted"/>
<reference evidence="2" key="1">
    <citation type="submission" date="2023-10" db="EMBL/GenBank/DDBJ databases">
        <authorList>
            <person name="Noh H."/>
        </authorList>
    </citation>
    <scope>NUCLEOTIDE SEQUENCE</scope>
    <source>
        <strain evidence="2">DUCC4014</strain>
    </source>
</reference>
<sequence>MLSATLVVLDVDVVVVVELWVVHVLGSIAKGETLRVEERLASLGVSLLLARRQAVDDKFSRMRALMNTASSWGTEDLHSGTQVWFSSILMLNGLDRIRSPKRIEPSDSGCLTGSPSGRQKWKRSS</sequence>
<feature type="region of interest" description="Disordered" evidence="1">
    <location>
        <begin position="100"/>
        <end position="125"/>
    </location>
</feature>
<gene>
    <name evidence="2" type="primary">fmp521</name>
    <name evidence="2" type="ORF">LOC62_01G001215</name>
</gene>
<dbReference type="AlphaFoldDB" id="A0AAF0Y4N7"/>
<dbReference type="EMBL" id="CP086714">
    <property type="protein sequence ID" value="WOO77646.1"/>
    <property type="molecule type" value="Genomic_DNA"/>
</dbReference>
<name>A0AAF0Y4N7_9TREE</name>
<dbReference type="GeneID" id="87804472"/>
<dbReference type="Proteomes" id="UP000827549">
    <property type="component" value="Chromosome 1"/>
</dbReference>
<keyword evidence="3" id="KW-1185">Reference proteome</keyword>
<accession>A0AAF0Y4N7</accession>